<keyword evidence="1" id="KW-0408">Iron</keyword>
<comment type="function">
    <text evidence="1">Required for O(2)-independent ubiquinone (coenzyme Q) biosynthesis. Together with UbiU, is essential for the C6-hydroxylation reaction in the oxygen-independent ubiquinone biosynthesis pathway.</text>
</comment>
<dbReference type="Pfam" id="PF01136">
    <property type="entry name" value="Peptidase_U32"/>
    <property type="match status" value="1"/>
</dbReference>
<comment type="similarity">
    <text evidence="1">Belongs to the peptidase U32 family. UbiV subfamily.</text>
</comment>
<dbReference type="GO" id="GO:0046872">
    <property type="term" value="F:metal ion binding"/>
    <property type="evidence" value="ECO:0007669"/>
    <property type="project" value="UniProtKB-KW"/>
</dbReference>
<evidence type="ECO:0000256" key="1">
    <source>
        <dbReference type="HAMAP-Rule" id="MF_02233"/>
    </source>
</evidence>
<dbReference type="AlphaFoldDB" id="A0A972J8F1"/>
<protein>
    <recommendedName>
        <fullName evidence="1">Ubiquinone biosynthesis protein UbiV</fullName>
    </recommendedName>
</protein>
<dbReference type="GO" id="GO:0006744">
    <property type="term" value="P:ubiquinone biosynthetic process"/>
    <property type="evidence" value="ECO:0007669"/>
    <property type="project" value="UniProtKB-UniRule"/>
</dbReference>
<feature type="binding site" evidence="1">
    <location>
        <position position="179"/>
    </location>
    <ligand>
        <name>[4Fe-4S] cluster</name>
        <dbReference type="ChEBI" id="CHEBI:49883"/>
    </ligand>
</feature>
<dbReference type="InterPro" id="IPR051454">
    <property type="entry name" value="RNA/ubiquinone_mod_enzymes"/>
</dbReference>
<comment type="pathway">
    <text evidence="1">Cofactor biosynthesis; ubiquinone biosynthesis.</text>
</comment>
<comment type="subunit">
    <text evidence="1">Forms a heterodimer with UbiU.</text>
</comment>
<organism evidence="2 3">
    <name type="scientific">Azoarcus taiwanensis</name>
    <dbReference type="NCBI Taxonomy" id="666964"/>
    <lineage>
        <taxon>Bacteria</taxon>
        <taxon>Pseudomonadati</taxon>
        <taxon>Pseudomonadota</taxon>
        <taxon>Betaproteobacteria</taxon>
        <taxon>Rhodocyclales</taxon>
        <taxon>Zoogloeaceae</taxon>
        <taxon>Azoarcus</taxon>
    </lineage>
</organism>
<keyword evidence="1" id="KW-0831">Ubiquinone biosynthesis</keyword>
<dbReference type="EMBL" id="WTVM01000058">
    <property type="protein sequence ID" value="NMG03474.1"/>
    <property type="molecule type" value="Genomic_DNA"/>
</dbReference>
<feature type="binding site" evidence="1">
    <location>
        <position position="192"/>
    </location>
    <ligand>
        <name>[4Fe-4S] cluster</name>
        <dbReference type="ChEBI" id="CHEBI:49883"/>
    </ligand>
</feature>
<dbReference type="HAMAP" id="MF_02233">
    <property type="entry name" value="UbiV"/>
    <property type="match status" value="1"/>
</dbReference>
<feature type="binding site" evidence="1">
    <location>
        <position position="42"/>
    </location>
    <ligand>
        <name>[4Fe-4S] cluster</name>
        <dbReference type="ChEBI" id="CHEBI:49883"/>
    </ligand>
</feature>
<comment type="caution">
    <text evidence="2">The sequence shown here is derived from an EMBL/GenBank/DDBJ whole genome shotgun (WGS) entry which is preliminary data.</text>
</comment>
<comment type="cofactor">
    <cofactor evidence="1">
        <name>[4Fe-4S] cluster</name>
        <dbReference type="ChEBI" id="CHEBI:49883"/>
    </cofactor>
</comment>
<dbReference type="GO" id="GO:0051539">
    <property type="term" value="F:4 iron, 4 sulfur cluster binding"/>
    <property type="evidence" value="ECO:0007669"/>
    <property type="project" value="UniProtKB-UniRule"/>
</dbReference>
<dbReference type="InterPro" id="IPR001539">
    <property type="entry name" value="Peptidase_U32"/>
</dbReference>
<evidence type="ECO:0000313" key="2">
    <source>
        <dbReference type="EMBL" id="NMG03474.1"/>
    </source>
</evidence>
<dbReference type="PANTHER" id="PTHR30217">
    <property type="entry name" value="PEPTIDASE U32 FAMILY"/>
    <property type="match status" value="1"/>
</dbReference>
<keyword evidence="1" id="KW-0479">Metal-binding</keyword>
<keyword evidence="1" id="KW-0411">Iron-sulfur</keyword>
<feature type="binding site" evidence="1">
    <location>
        <position position="196"/>
    </location>
    <ligand>
        <name>[4Fe-4S] cluster</name>
        <dbReference type="ChEBI" id="CHEBI:49883"/>
    </ligand>
</feature>
<dbReference type="Proteomes" id="UP000599523">
    <property type="component" value="Unassembled WGS sequence"/>
</dbReference>
<accession>A0A972J8F1</accession>
<dbReference type="PANTHER" id="PTHR30217:SF11">
    <property type="entry name" value="UBIQUINONE BIOSYNTHESIS PROTEIN UBIV"/>
    <property type="match status" value="1"/>
</dbReference>
<dbReference type="RefSeq" id="WP_168988201.1">
    <property type="nucleotide sequence ID" value="NZ_CAWPHM010000284.1"/>
</dbReference>
<name>A0A972J8F1_9RHOO</name>
<keyword evidence="3" id="KW-1185">Reference proteome</keyword>
<gene>
    <name evidence="1" type="primary">ubiV</name>
    <name evidence="2" type="ORF">GPA21_10895</name>
</gene>
<proteinExistence type="inferred from homology"/>
<keyword evidence="1" id="KW-0004">4Fe-4S</keyword>
<reference evidence="2" key="1">
    <citation type="submission" date="2019-12" db="EMBL/GenBank/DDBJ databases">
        <title>Comparative genomics gives insights into the taxonomy of the Azoarcus-Aromatoleum group and reveals separate origins of nif in the plant-associated Azoarcus and non-plant-associated Aromatoleum sub-groups.</title>
        <authorList>
            <person name="Lafos M."/>
            <person name="Maluk M."/>
            <person name="Batista M."/>
            <person name="Junghare M."/>
            <person name="Carmona M."/>
            <person name="Faoro H."/>
            <person name="Cruz L.M."/>
            <person name="Battistoni F."/>
            <person name="De Souza E."/>
            <person name="Pedrosa F."/>
            <person name="Chen W.-M."/>
            <person name="Poole P.S."/>
            <person name="Dixon R.A."/>
            <person name="James E.K."/>
        </authorList>
    </citation>
    <scope>NUCLEOTIDE SEQUENCE</scope>
    <source>
        <strain evidence="2">NSC3</strain>
    </source>
</reference>
<sequence>MNTTRISVGPLLYYWSRQSTLDFYAGVADSAVDDVYLGETVCSRRHELRLDDWLEVAAMLRDAGKTAIMSSQALIESESDLKALRRMVAQADFRVEANDMSAVRLLAEAGRKDWIAGPTLNIFNPDTMQLMMEAGATRWVVAPEMSGEAMAALLSEMQTRPETEVLAWGRLPLAHSARCFTARHFNLQKDTCEFRCLGMSDGIVLRTREGEPFLTLNGVQTQSARVHNLLADLPEVARQADVLRISPQGSHTLDVIALFREALDGQTSALAAFERSAEWMVDRACNGFWHGKPGLELQLPAGAKS</sequence>
<dbReference type="NCBIfam" id="NF011991">
    <property type="entry name" value="PRK15447.1"/>
    <property type="match status" value="1"/>
</dbReference>
<dbReference type="InterPro" id="IPR043693">
    <property type="entry name" value="UbiV"/>
</dbReference>
<evidence type="ECO:0000313" key="3">
    <source>
        <dbReference type="Proteomes" id="UP000599523"/>
    </source>
</evidence>